<evidence type="ECO:0000256" key="2">
    <source>
        <dbReference type="ARBA" id="ARBA00005098"/>
    </source>
</evidence>
<comment type="pathway">
    <text evidence="2">Nitrogen metabolism; urea cycle; L-ornithine and urea from L-arginine: step 1/1.</text>
</comment>
<dbReference type="SUPFAM" id="SSF52768">
    <property type="entry name" value="Arginase/deacetylase"/>
    <property type="match status" value="1"/>
</dbReference>
<comment type="cofactor">
    <cofactor evidence="1">
        <name>Mn(2+)</name>
        <dbReference type="ChEBI" id="CHEBI:29035"/>
    </cofactor>
</comment>
<dbReference type="PANTHER" id="PTHR43782">
    <property type="entry name" value="ARGINASE"/>
    <property type="match status" value="1"/>
</dbReference>
<dbReference type="RefSeq" id="WP_377471311.1">
    <property type="nucleotide sequence ID" value="NZ_JBHLWN010000067.1"/>
</dbReference>
<evidence type="ECO:0000256" key="9">
    <source>
        <dbReference type="PROSITE-ProRule" id="PRU00742"/>
    </source>
</evidence>
<evidence type="ECO:0000313" key="10">
    <source>
        <dbReference type="EMBL" id="MFC0213977.1"/>
    </source>
</evidence>
<dbReference type="Gene3D" id="3.40.800.10">
    <property type="entry name" value="Ureohydrolase domain"/>
    <property type="match status" value="1"/>
</dbReference>
<keyword evidence="8" id="KW-0464">Manganese</keyword>
<protein>
    <recommendedName>
        <fullName evidence="4">Arginase</fullName>
        <ecNumber evidence="3">3.5.3.1</ecNumber>
    </recommendedName>
</protein>
<dbReference type="Pfam" id="PF00491">
    <property type="entry name" value="Arginase"/>
    <property type="match status" value="1"/>
</dbReference>
<comment type="similarity">
    <text evidence="9">Belongs to the arginase family.</text>
</comment>
<dbReference type="PIRSF" id="PIRSF036979">
    <property type="entry name" value="Arginase"/>
    <property type="match status" value="1"/>
</dbReference>
<sequence>MNPMCSGNLAVIGVPMDLSGERRGVDMGPSALRCARLAAKLEELGCSVTDRGDIPVYRPPDTSRADAGAYRYLAACLSEQVRVCKEVSARTAHELQGNRFPLILGGDHHVAIGSIAGVRQALGGVGLIWFDACGDAPMPEPAPRGSGPGVLRTTLAAVLGFGDPRLAALGGGAPPVKPEHVVVIGARSEDAGECSPLRDRGVTVYTMRELERLGMKRAIEQAIGIATQAGRSVHVSFNLNALDPYYAPGVGTSAPGGIAFRESHLAMERLAAAGVVSSADIVEVNPIVDTRNQTATTAVALLCSLFGERQSYRC</sequence>
<dbReference type="PROSITE" id="PS51409">
    <property type="entry name" value="ARGINASE_2"/>
    <property type="match status" value="1"/>
</dbReference>
<dbReference type="PANTHER" id="PTHR43782:SF3">
    <property type="entry name" value="ARGINASE"/>
    <property type="match status" value="1"/>
</dbReference>
<evidence type="ECO:0000313" key="11">
    <source>
        <dbReference type="Proteomes" id="UP001589776"/>
    </source>
</evidence>
<proteinExistence type="inferred from homology"/>
<evidence type="ECO:0000256" key="6">
    <source>
        <dbReference type="ARBA" id="ARBA00022723"/>
    </source>
</evidence>
<dbReference type="EMBL" id="JBHLWN010000067">
    <property type="protein sequence ID" value="MFC0213977.1"/>
    <property type="molecule type" value="Genomic_DNA"/>
</dbReference>
<comment type="caution">
    <text evidence="10">The sequence shown here is derived from an EMBL/GenBank/DDBJ whole genome shotgun (WGS) entry which is preliminary data.</text>
</comment>
<dbReference type="InterPro" id="IPR014033">
    <property type="entry name" value="Arginase"/>
</dbReference>
<organism evidence="10 11">
    <name type="scientific">Paenibacillus chartarius</name>
    <dbReference type="NCBI Taxonomy" id="747481"/>
    <lineage>
        <taxon>Bacteria</taxon>
        <taxon>Bacillati</taxon>
        <taxon>Bacillota</taxon>
        <taxon>Bacilli</taxon>
        <taxon>Bacillales</taxon>
        <taxon>Paenibacillaceae</taxon>
        <taxon>Paenibacillus</taxon>
    </lineage>
</organism>
<dbReference type="InterPro" id="IPR023696">
    <property type="entry name" value="Ureohydrolase_dom_sf"/>
</dbReference>
<name>A0ABV6DMV2_9BACL</name>
<dbReference type="PRINTS" id="PR00116">
    <property type="entry name" value="ARGINASE"/>
</dbReference>
<gene>
    <name evidence="10" type="ORF">ACFFK0_16220</name>
</gene>
<keyword evidence="6" id="KW-0479">Metal-binding</keyword>
<evidence type="ECO:0000256" key="3">
    <source>
        <dbReference type="ARBA" id="ARBA00012168"/>
    </source>
</evidence>
<dbReference type="Proteomes" id="UP001589776">
    <property type="component" value="Unassembled WGS sequence"/>
</dbReference>
<evidence type="ECO:0000256" key="4">
    <source>
        <dbReference type="ARBA" id="ARBA00018123"/>
    </source>
</evidence>
<dbReference type="GO" id="GO:0004053">
    <property type="term" value="F:arginase activity"/>
    <property type="evidence" value="ECO:0007669"/>
    <property type="project" value="UniProtKB-EC"/>
</dbReference>
<dbReference type="InterPro" id="IPR006035">
    <property type="entry name" value="Ureohydrolase"/>
</dbReference>
<accession>A0ABV6DMV2</accession>
<evidence type="ECO:0000256" key="7">
    <source>
        <dbReference type="ARBA" id="ARBA00022801"/>
    </source>
</evidence>
<evidence type="ECO:0000256" key="1">
    <source>
        <dbReference type="ARBA" id="ARBA00001936"/>
    </source>
</evidence>
<keyword evidence="7 10" id="KW-0378">Hydrolase</keyword>
<keyword evidence="5" id="KW-0056">Arginine metabolism</keyword>
<reference evidence="10 11" key="1">
    <citation type="submission" date="2024-09" db="EMBL/GenBank/DDBJ databases">
        <authorList>
            <person name="Sun Q."/>
            <person name="Mori K."/>
        </authorList>
    </citation>
    <scope>NUCLEOTIDE SEQUENCE [LARGE SCALE GENOMIC DNA]</scope>
    <source>
        <strain evidence="10 11">CCM 7759</strain>
    </source>
</reference>
<dbReference type="CDD" id="cd09989">
    <property type="entry name" value="Arginase"/>
    <property type="match status" value="1"/>
</dbReference>
<evidence type="ECO:0000256" key="5">
    <source>
        <dbReference type="ARBA" id="ARBA00022503"/>
    </source>
</evidence>
<keyword evidence="11" id="KW-1185">Reference proteome</keyword>
<dbReference type="EC" id="3.5.3.1" evidence="3"/>
<evidence type="ECO:0000256" key="8">
    <source>
        <dbReference type="ARBA" id="ARBA00023211"/>
    </source>
</evidence>